<accession>A0A9W7D6N1</accession>
<sequence>MGDAEMSSVWSFVAGTNLDEINNDAVPTLNAAGGSFSAMTSCQSNDITDSVAVIKTEICADSFNSDTLSVGSECRSEDKTSMASFTSDETSEEANSDEDIKPVPRTLTKREYDRRKQQVYDKRYRQKMKVRRLQGFAVKRYALTRCVNVEGEKNVVGQRLCGRIEAAQPPAGRSSRTDENGHHDFEIGISRSG</sequence>
<proteinExistence type="predicted"/>
<feature type="region of interest" description="Disordered" evidence="1">
    <location>
        <begin position="78"/>
        <end position="112"/>
    </location>
</feature>
<organism evidence="2 3">
    <name type="scientific">Phytophthora fragariaefolia</name>
    <dbReference type="NCBI Taxonomy" id="1490495"/>
    <lineage>
        <taxon>Eukaryota</taxon>
        <taxon>Sar</taxon>
        <taxon>Stramenopiles</taxon>
        <taxon>Oomycota</taxon>
        <taxon>Peronosporomycetes</taxon>
        <taxon>Peronosporales</taxon>
        <taxon>Peronosporaceae</taxon>
        <taxon>Phytophthora</taxon>
    </lineage>
</organism>
<feature type="compositionally biased region" description="Basic and acidic residues" evidence="1">
    <location>
        <begin position="175"/>
        <end position="186"/>
    </location>
</feature>
<protein>
    <submittedName>
        <fullName evidence="2">Unnamed protein product</fullName>
    </submittedName>
</protein>
<name>A0A9W7D6N1_9STRA</name>
<dbReference type="OrthoDB" id="102040at2759"/>
<dbReference type="EMBL" id="BSXT01004652">
    <property type="protein sequence ID" value="GMF58394.1"/>
    <property type="molecule type" value="Genomic_DNA"/>
</dbReference>
<dbReference type="Proteomes" id="UP001165121">
    <property type="component" value="Unassembled WGS sequence"/>
</dbReference>
<feature type="compositionally biased region" description="Basic and acidic residues" evidence="1">
    <location>
        <begin position="98"/>
        <end position="112"/>
    </location>
</feature>
<reference evidence="2" key="1">
    <citation type="submission" date="2023-04" db="EMBL/GenBank/DDBJ databases">
        <title>Phytophthora fragariaefolia NBRC 109709.</title>
        <authorList>
            <person name="Ichikawa N."/>
            <person name="Sato H."/>
            <person name="Tonouchi N."/>
        </authorList>
    </citation>
    <scope>NUCLEOTIDE SEQUENCE</scope>
    <source>
        <strain evidence="2">NBRC 109709</strain>
    </source>
</reference>
<feature type="region of interest" description="Disordered" evidence="1">
    <location>
        <begin position="166"/>
        <end position="193"/>
    </location>
</feature>
<keyword evidence="3" id="KW-1185">Reference proteome</keyword>
<evidence type="ECO:0000313" key="2">
    <source>
        <dbReference type="EMBL" id="GMF58394.1"/>
    </source>
</evidence>
<evidence type="ECO:0000256" key="1">
    <source>
        <dbReference type="SAM" id="MobiDB-lite"/>
    </source>
</evidence>
<comment type="caution">
    <text evidence="2">The sequence shown here is derived from an EMBL/GenBank/DDBJ whole genome shotgun (WGS) entry which is preliminary data.</text>
</comment>
<dbReference type="AlphaFoldDB" id="A0A9W7D6N1"/>
<gene>
    <name evidence="2" type="ORF">Pfra01_002505900</name>
</gene>
<evidence type="ECO:0000313" key="3">
    <source>
        <dbReference type="Proteomes" id="UP001165121"/>
    </source>
</evidence>